<evidence type="ECO:0000313" key="2">
    <source>
        <dbReference type="EMBL" id="HJB80856.1"/>
    </source>
</evidence>
<proteinExistence type="predicted"/>
<gene>
    <name evidence="2" type="ORF">H9712_07710</name>
</gene>
<feature type="transmembrane region" description="Helical" evidence="1">
    <location>
        <begin position="219"/>
        <end position="241"/>
    </location>
</feature>
<dbReference type="Proteomes" id="UP000823921">
    <property type="component" value="Unassembled WGS sequence"/>
</dbReference>
<keyword evidence="1" id="KW-1133">Transmembrane helix</keyword>
<evidence type="ECO:0000256" key="1">
    <source>
        <dbReference type="SAM" id="Phobius"/>
    </source>
</evidence>
<reference evidence="2" key="1">
    <citation type="journal article" date="2021" name="PeerJ">
        <title>Extensive microbial diversity within the chicken gut microbiome revealed by metagenomics and culture.</title>
        <authorList>
            <person name="Gilroy R."/>
            <person name="Ravi A."/>
            <person name="Getino M."/>
            <person name="Pursley I."/>
            <person name="Horton D.L."/>
            <person name="Alikhan N.F."/>
            <person name="Baker D."/>
            <person name="Gharbi K."/>
            <person name="Hall N."/>
            <person name="Watson M."/>
            <person name="Adriaenssens E.M."/>
            <person name="Foster-Nyarko E."/>
            <person name="Jarju S."/>
            <person name="Secka A."/>
            <person name="Antonio M."/>
            <person name="Oren A."/>
            <person name="Chaudhuri R.R."/>
            <person name="La Ragione R."/>
            <person name="Hildebrand F."/>
            <person name="Pallen M.J."/>
        </authorList>
    </citation>
    <scope>NUCLEOTIDE SEQUENCE</scope>
    <source>
        <strain evidence="2">CHK192-8294</strain>
    </source>
</reference>
<feature type="transmembrane region" description="Helical" evidence="1">
    <location>
        <begin position="193"/>
        <end position="213"/>
    </location>
</feature>
<feature type="transmembrane region" description="Helical" evidence="1">
    <location>
        <begin position="129"/>
        <end position="146"/>
    </location>
</feature>
<reference evidence="2" key="2">
    <citation type="submission" date="2021-04" db="EMBL/GenBank/DDBJ databases">
        <authorList>
            <person name="Gilroy R."/>
        </authorList>
    </citation>
    <scope>NUCLEOTIDE SEQUENCE</scope>
    <source>
        <strain evidence="2">CHK192-8294</strain>
    </source>
</reference>
<sequence length="249" mass="27474">MNDTVKRDNRRSFPLFLLVILLSAVLGAAAGFFSAMAADRGTLDAIWAGLDRLMEVITPWAIPVCSAVLLIPGFVLYRAAKKGYAAWDQESDDAYQRMEDQLSYALLLSSLVVLTNLFFLAAGFLYADILTNALCFLVSMGLMMVLQQKVVDQTRRMNPEKKGSVYDVNFQKKWLESCDELERAQIGQASFRAFKAANGACAALWLVLVLLSLVANIGLLPILVAVLVWGVLQVSYTLGCIRLSHRGSR</sequence>
<dbReference type="EMBL" id="DWXO01000076">
    <property type="protein sequence ID" value="HJB80856.1"/>
    <property type="molecule type" value="Genomic_DNA"/>
</dbReference>
<organism evidence="2 3">
    <name type="scientific">Candidatus Flavonifractor intestinigallinarum</name>
    <dbReference type="NCBI Taxonomy" id="2838586"/>
    <lineage>
        <taxon>Bacteria</taxon>
        <taxon>Bacillati</taxon>
        <taxon>Bacillota</taxon>
        <taxon>Clostridia</taxon>
        <taxon>Eubacteriales</taxon>
        <taxon>Oscillospiraceae</taxon>
        <taxon>Flavonifractor</taxon>
    </lineage>
</organism>
<feature type="transmembrane region" description="Helical" evidence="1">
    <location>
        <begin position="101"/>
        <end position="123"/>
    </location>
</feature>
<dbReference type="Pfam" id="PF11368">
    <property type="entry name" value="DUF3169"/>
    <property type="match status" value="1"/>
</dbReference>
<keyword evidence="1" id="KW-0812">Transmembrane</keyword>
<feature type="transmembrane region" description="Helical" evidence="1">
    <location>
        <begin position="61"/>
        <end position="80"/>
    </location>
</feature>
<keyword evidence="1" id="KW-0472">Membrane</keyword>
<dbReference type="InterPro" id="IPR021509">
    <property type="entry name" value="DUF3169"/>
</dbReference>
<evidence type="ECO:0000313" key="3">
    <source>
        <dbReference type="Proteomes" id="UP000823921"/>
    </source>
</evidence>
<name>A0A9D2SBR6_9FIRM</name>
<dbReference type="AlphaFoldDB" id="A0A9D2SBR6"/>
<accession>A0A9D2SBR6</accession>
<protein>
    <submittedName>
        <fullName evidence="2">DUF3169 family protein</fullName>
    </submittedName>
</protein>
<comment type="caution">
    <text evidence="2">The sequence shown here is derived from an EMBL/GenBank/DDBJ whole genome shotgun (WGS) entry which is preliminary data.</text>
</comment>